<organism evidence="1 2">
    <name type="scientific">Crocosphaera watsonii WH 0401</name>
    <dbReference type="NCBI Taxonomy" id="555881"/>
    <lineage>
        <taxon>Bacteria</taxon>
        <taxon>Bacillati</taxon>
        <taxon>Cyanobacteriota</taxon>
        <taxon>Cyanophyceae</taxon>
        <taxon>Oscillatoriophycideae</taxon>
        <taxon>Chroococcales</taxon>
        <taxon>Aphanothecaceae</taxon>
        <taxon>Crocosphaera</taxon>
    </lineage>
</organism>
<name>T2JBB5_CROWT</name>
<evidence type="ECO:0000313" key="1">
    <source>
        <dbReference type="EMBL" id="CCQ63158.1"/>
    </source>
</evidence>
<accession>T2JBB5</accession>
<protein>
    <submittedName>
        <fullName evidence="1">Uncharacterized protein</fullName>
    </submittedName>
</protein>
<reference evidence="1 2" key="1">
    <citation type="submission" date="2013-01" db="EMBL/GenBank/DDBJ databases">
        <authorList>
            <person name="Bench S."/>
        </authorList>
    </citation>
    <scope>NUCLEOTIDE SEQUENCE [LARGE SCALE GENOMIC DNA]</scope>
    <source>
        <strain evidence="1 2">WH 0401</strain>
    </source>
</reference>
<sequence>MGEKAEAVRRLVRGVSLAFIQQLTEEKSRYKVFLTPSYIESLSQGNLNFRLGTELPMTVKTWINVTNMKQPEANLWSLKSKLTPIQNIQQYFVNARQLLLQPEYSTEKLNDLFTGLLHNHDDKLDKWS</sequence>
<dbReference type="AlphaFoldDB" id="T2JBB5"/>
<comment type="caution">
    <text evidence="1">The sequence shown here is derived from an EMBL/GenBank/DDBJ whole genome shotgun (WGS) entry which is preliminary data.</text>
</comment>
<evidence type="ECO:0000313" key="2">
    <source>
        <dbReference type="Proteomes" id="UP000018198"/>
    </source>
</evidence>
<gene>
    <name evidence="1" type="ORF">CWATWH0401_2629</name>
</gene>
<reference evidence="1 2" key="2">
    <citation type="submission" date="2013-09" db="EMBL/GenBank/DDBJ databases">
        <title>Whole genome comparison of six Crocosphaera watsonii strains with differing phenotypes.</title>
        <authorList>
            <person name="Bench S.R."/>
            <person name="Heller P."/>
            <person name="Frank I."/>
            <person name="Arciniega M."/>
            <person name="Shilova I.N."/>
            <person name="Zehr J.P."/>
        </authorList>
    </citation>
    <scope>NUCLEOTIDE SEQUENCE [LARGE SCALE GENOMIC DNA]</scope>
    <source>
        <strain evidence="1 2">WH 0401</strain>
    </source>
</reference>
<dbReference type="EMBL" id="CAQM01000666">
    <property type="protein sequence ID" value="CCQ63158.1"/>
    <property type="molecule type" value="Genomic_DNA"/>
</dbReference>
<dbReference type="Proteomes" id="UP000018198">
    <property type="component" value="Unassembled WGS sequence"/>
</dbReference>
<proteinExistence type="predicted"/>